<evidence type="ECO:0000256" key="1">
    <source>
        <dbReference type="SAM" id="Phobius"/>
    </source>
</evidence>
<proteinExistence type="predicted"/>
<keyword evidence="1" id="KW-0812">Transmembrane</keyword>
<name>A0A3B5AUH1_9TELE</name>
<dbReference type="GeneTree" id="ENSGT00940000169510"/>
<feature type="transmembrane region" description="Helical" evidence="1">
    <location>
        <begin position="108"/>
        <end position="128"/>
    </location>
</feature>
<organism evidence="4">
    <name type="scientific">Stegastes partitus</name>
    <name type="common">bicolor damselfish</name>
    <dbReference type="NCBI Taxonomy" id="144197"/>
    <lineage>
        <taxon>Eukaryota</taxon>
        <taxon>Metazoa</taxon>
        <taxon>Chordata</taxon>
        <taxon>Craniata</taxon>
        <taxon>Vertebrata</taxon>
        <taxon>Euteleostomi</taxon>
        <taxon>Actinopterygii</taxon>
        <taxon>Neopterygii</taxon>
        <taxon>Teleostei</taxon>
        <taxon>Neoteleostei</taxon>
        <taxon>Acanthomorphata</taxon>
        <taxon>Ovalentaria</taxon>
        <taxon>Pomacentridae</taxon>
        <taxon>Stegastes</taxon>
    </lineage>
</organism>
<dbReference type="PROSITE" id="PS01186">
    <property type="entry name" value="EGF_2"/>
    <property type="match status" value="1"/>
</dbReference>
<dbReference type="Ensembl" id="ENSSPAT00000024505.1">
    <property type="protein sequence ID" value="ENSSPAP00000024106.1"/>
    <property type="gene ID" value="ENSSPAG00000018204.1"/>
</dbReference>
<dbReference type="Gene3D" id="2.10.25.10">
    <property type="entry name" value="Laminin"/>
    <property type="match status" value="1"/>
</dbReference>
<keyword evidence="1" id="KW-1133">Transmembrane helix</keyword>
<dbReference type="InterPro" id="IPR000742">
    <property type="entry name" value="EGF"/>
</dbReference>
<feature type="domain" description="EGF-like" evidence="2 3">
    <location>
        <begin position="82"/>
        <end position="93"/>
    </location>
</feature>
<accession>A0A3B5AUH1</accession>
<protein>
    <recommendedName>
        <fullName evidence="2 3">EGF-like domain-containing protein</fullName>
    </recommendedName>
</protein>
<evidence type="ECO:0000313" key="4">
    <source>
        <dbReference type="Ensembl" id="ENSSPAP00000024106.1"/>
    </source>
</evidence>
<dbReference type="AlphaFoldDB" id="A0A3B5AUH1"/>
<dbReference type="SUPFAM" id="SSF57196">
    <property type="entry name" value="EGF/Laminin"/>
    <property type="match status" value="1"/>
</dbReference>
<dbReference type="PROSITE" id="PS00022">
    <property type="entry name" value="EGF_1"/>
    <property type="match status" value="1"/>
</dbReference>
<evidence type="ECO:0000259" key="2">
    <source>
        <dbReference type="PROSITE" id="PS00022"/>
    </source>
</evidence>
<dbReference type="STRING" id="144197.ENSSPAP00000024106"/>
<sequence length="157" mass="16889">FFFFFAGWNLQRLVLSPSLQHAELQTLSAQSFQQRLVAGVPGPGGERHHVVKRMTGSCDSTFDNYCLNHGQCMLLPDCCSGCRCVGGYHGPRCGTMDFVVQPLAEEQVIVIVFCVSLLIIGLAGALYFCCKCPSVLLRPGSPGVSNPGPGGPQSCMF</sequence>
<reference evidence="4" key="1">
    <citation type="submission" date="2023-09" db="UniProtKB">
        <authorList>
            <consortium name="Ensembl"/>
        </authorList>
    </citation>
    <scope>IDENTIFICATION</scope>
</reference>
<evidence type="ECO:0000259" key="3">
    <source>
        <dbReference type="PROSITE" id="PS01186"/>
    </source>
</evidence>
<keyword evidence="1" id="KW-0472">Membrane</keyword>